<dbReference type="Proteomes" id="UP000244384">
    <property type="component" value="Chromosome"/>
</dbReference>
<proteinExistence type="predicted"/>
<reference evidence="2" key="1">
    <citation type="submission" date="2018-01" db="EMBL/GenBank/DDBJ databases">
        <authorList>
            <person name="Li J."/>
        </authorList>
    </citation>
    <scope>NUCLEOTIDE SEQUENCE [LARGE SCALE GENOMIC DNA]</scope>
    <source>
        <strain evidence="2">592</strain>
    </source>
</reference>
<name>A0A2S0WHP1_9ACTN</name>
<accession>A0A5F2ESN7</accession>
<dbReference type="KEGG" id="aez:C3E78_00540"/>
<keyword evidence="2" id="KW-1185">Reference proteome</keyword>
<gene>
    <name evidence="1" type="ORF">C3E78_00540</name>
</gene>
<sequence>MIAHFLPSGFPKEIGYTAGFLVLGVALLAAAVARLAIPSVSEKKLKRKIDQERNHRELSIMGA</sequence>
<evidence type="ECO:0000313" key="2">
    <source>
        <dbReference type="Proteomes" id="UP000244384"/>
    </source>
</evidence>
<dbReference type="AlphaFoldDB" id="A0A2S0WHP1"/>
<dbReference type="EMBL" id="CP026952">
    <property type="protein sequence ID" value="AWB90841.1"/>
    <property type="molecule type" value="Genomic_DNA"/>
</dbReference>
<evidence type="ECO:0000313" key="1">
    <source>
        <dbReference type="EMBL" id="AWB90841.1"/>
    </source>
</evidence>
<accession>A0A2S0WHP1</accession>
<organism evidence="1 2">
    <name type="scientific">Aeromicrobium chenweiae</name>
    <dbReference type="NCBI Taxonomy" id="2079793"/>
    <lineage>
        <taxon>Bacteria</taxon>
        <taxon>Bacillati</taxon>
        <taxon>Actinomycetota</taxon>
        <taxon>Actinomycetes</taxon>
        <taxon>Propionibacteriales</taxon>
        <taxon>Nocardioidaceae</taxon>
        <taxon>Aeromicrobium</taxon>
    </lineage>
</organism>
<protein>
    <submittedName>
        <fullName evidence="1">Uncharacterized protein</fullName>
    </submittedName>
</protein>